<evidence type="ECO:0000256" key="1">
    <source>
        <dbReference type="ARBA" id="ARBA00003532"/>
    </source>
</evidence>
<organism evidence="8 9">
    <name type="scientific">Candidatus Aphodomorpha intestinavium</name>
    <dbReference type="NCBI Taxonomy" id="2840672"/>
    <lineage>
        <taxon>Bacteria</taxon>
        <taxon>Bacillati</taxon>
        <taxon>Bacillota</taxon>
        <taxon>Clostridia</taxon>
        <taxon>Eubacteriales</taxon>
        <taxon>Candidatus Aphodomorpha</taxon>
    </lineage>
</organism>
<evidence type="ECO:0000256" key="3">
    <source>
        <dbReference type="ARBA" id="ARBA00022485"/>
    </source>
</evidence>
<keyword evidence="3" id="KW-0004">4Fe-4S</keyword>
<dbReference type="GO" id="GO:0046872">
    <property type="term" value="F:metal ion binding"/>
    <property type="evidence" value="ECO:0007669"/>
    <property type="project" value="UniProtKB-KW"/>
</dbReference>
<dbReference type="InterPro" id="IPR050157">
    <property type="entry name" value="PSI_iron-sulfur_center"/>
</dbReference>
<keyword evidence="4" id="KW-0479">Metal-binding</keyword>
<dbReference type="Proteomes" id="UP000824128">
    <property type="component" value="Unassembled WGS sequence"/>
</dbReference>
<dbReference type="PANTHER" id="PTHR24960:SF76">
    <property type="entry name" value="4FE-4S FERREDOXIN-TYPE DOMAIN-CONTAINING PROTEIN"/>
    <property type="match status" value="1"/>
</dbReference>
<dbReference type="GO" id="GO:0051539">
    <property type="term" value="F:4 iron, 4 sulfur cluster binding"/>
    <property type="evidence" value="ECO:0007669"/>
    <property type="project" value="UniProtKB-KW"/>
</dbReference>
<reference evidence="8" key="1">
    <citation type="submission" date="2020-10" db="EMBL/GenBank/DDBJ databases">
        <authorList>
            <person name="Gilroy R."/>
        </authorList>
    </citation>
    <scope>NUCLEOTIDE SEQUENCE</scope>
    <source>
        <strain evidence="8">ChiGjej2B2-16831</strain>
    </source>
</reference>
<dbReference type="SUPFAM" id="SSF54862">
    <property type="entry name" value="4Fe-4S ferredoxins"/>
    <property type="match status" value="1"/>
</dbReference>
<dbReference type="PROSITE" id="PS00198">
    <property type="entry name" value="4FE4S_FER_1"/>
    <property type="match status" value="2"/>
</dbReference>
<feature type="domain" description="4Fe-4S ferredoxin-type" evidence="7">
    <location>
        <begin position="330"/>
        <end position="359"/>
    </location>
</feature>
<dbReference type="EMBL" id="DVNZ01000049">
    <property type="protein sequence ID" value="HIU93810.1"/>
    <property type="molecule type" value="Genomic_DNA"/>
</dbReference>
<dbReference type="PROSITE" id="PS51379">
    <property type="entry name" value="4FE4S_FER_2"/>
    <property type="match status" value="2"/>
</dbReference>
<dbReference type="Gene3D" id="3.30.70.20">
    <property type="match status" value="1"/>
</dbReference>
<proteinExistence type="predicted"/>
<evidence type="ECO:0000313" key="8">
    <source>
        <dbReference type="EMBL" id="HIU93810.1"/>
    </source>
</evidence>
<dbReference type="InterPro" id="IPR007160">
    <property type="entry name" value="DUF362"/>
</dbReference>
<evidence type="ECO:0000259" key="7">
    <source>
        <dbReference type="PROSITE" id="PS51379"/>
    </source>
</evidence>
<dbReference type="PANTHER" id="PTHR24960">
    <property type="entry name" value="PHOTOSYSTEM I IRON-SULFUR CENTER-RELATED"/>
    <property type="match status" value="1"/>
</dbReference>
<dbReference type="AlphaFoldDB" id="A0A9D1N2C4"/>
<reference evidence="8" key="2">
    <citation type="journal article" date="2021" name="PeerJ">
        <title>Extensive microbial diversity within the chicken gut microbiome revealed by metagenomics and culture.</title>
        <authorList>
            <person name="Gilroy R."/>
            <person name="Ravi A."/>
            <person name="Getino M."/>
            <person name="Pursley I."/>
            <person name="Horton D.L."/>
            <person name="Alikhan N.F."/>
            <person name="Baker D."/>
            <person name="Gharbi K."/>
            <person name="Hall N."/>
            <person name="Watson M."/>
            <person name="Adriaenssens E.M."/>
            <person name="Foster-Nyarko E."/>
            <person name="Jarju S."/>
            <person name="Secka A."/>
            <person name="Antonio M."/>
            <person name="Oren A."/>
            <person name="Chaudhuri R.R."/>
            <person name="La Ragione R."/>
            <person name="Hildebrand F."/>
            <person name="Pallen M.J."/>
        </authorList>
    </citation>
    <scope>NUCLEOTIDE SEQUENCE</scope>
    <source>
        <strain evidence="8">ChiGjej2B2-16831</strain>
    </source>
</reference>
<feature type="domain" description="4Fe-4S ferredoxin-type" evidence="7">
    <location>
        <begin position="360"/>
        <end position="388"/>
    </location>
</feature>
<dbReference type="InterPro" id="IPR017896">
    <property type="entry name" value="4Fe4S_Fe-S-bd"/>
</dbReference>
<dbReference type="Pfam" id="PF04015">
    <property type="entry name" value="DUF362"/>
    <property type="match status" value="1"/>
</dbReference>
<dbReference type="Pfam" id="PF13237">
    <property type="entry name" value="Fer4_10"/>
    <property type="match status" value="1"/>
</dbReference>
<accession>A0A9D1N2C4</accession>
<gene>
    <name evidence="8" type="ORF">IAD24_01505</name>
</gene>
<keyword evidence="6" id="KW-0411">Iron-sulfur</keyword>
<name>A0A9D1N2C4_9FIRM</name>
<protein>
    <recommendedName>
        <fullName evidence="2">Ferredoxin</fullName>
    </recommendedName>
</protein>
<keyword evidence="5" id="KW-0408">Iron</keyword>
<evidence type="ECO:0000256" key="5">
    <source>
        <dbReference type="ARBA" id="ARBA00023004"/>
    </source>
</evidence>
<evidence type="ECO:0000313" key="9">
    <source>
        <dbReference type="Proteomes" id="UP000824128"/>
    </source>
</evidence>
<comment type="caution">
    <text evidence="8">The sequence shown here is derived from an EMBL/GenBank/DDBJ whole genome shotgun (WGS) entry which is preliminary data.</text>
</comment>
<evidence type="ECO:0000256" key="6">
    <source>
        <dbReference type="ARBA" id="ARBA00023014"/>
    </source>
</evidence>
<dbReference type="InterPro" id="IPR017900">
    <property type="entry name" value="4Fe4S_Fe_S_CS"/>
</dbReference>
<evidence type="ECO:0000256" key="2">
    <source>
        <dbReference type="ARBA" id="ARBA00013529"/>
    </source>
</evidence>
<comment type="function">
    <text evidence="1">Ferredoxins are iron-sulfur proteins that transfer electrons in a wide variety of metabolic reactions.</text>
</comment>
<sequence length="399" mass="41359">MTAGGAQRGGAAPVALARCDCYAPERVRAALQSALLPLGGLDWVTPGMRVALKTNLLTGAKPERAVTTHPAVLAALTELLVSRGAQVVVGDSPGGPFTPALLARAYAASGLSLCEAAGARLNRDVSVAQARFDAAVRLRAFRYTAYLDGADAIINVCKLKTHGMMGMTAAVKNFFGAVPGTVKPEYHFRFPEHEAFADMLVDLNEFFRPRVRLCVADAVVAMEGNGPAHGTPRPLGCLLASASPYALDLACASLIGLTADDVPTLRAAARRGLAPADADALTVLGDGPLAAFAAPDFAAVRGRADLRFGDGLPGPLGAALRAAAQRALASAPACRADACTGCGRCAAVCPAHAIRMRRGRPAIDRRACIRCFCCQEFCPAGAMGVRRPLPARLLAPGRQ</sequence>
<evidence type="ECO:0000256" key="4">
    <source>
        <dbReference type="ARBA" id="ARBA00022723"/>
    </source>
</evidence>